<accession>A0ACC2NNJ1</accession>
<sequence length="167" mass="19149">MSPFNFVADGGFGLQPYMMIPYHNHPNETIEERIFDICLTNARKIVEFEPKTSQNIILYCLVIHNYLTTCNLDYEEEQILHQQEDSDLEQSDVDDGADVRPDAAFGKHSQQIDATVNDSDSSEQSQNSEDGMGNGIRNMPCADDIREDLEIYFVTDGDVYWQWTKLL</sequence>
<dbReference type="EMBL" id="CM056743">
    <property type="protein sequence ID" value="KAJ8672393.1"/>
    <property type="molecule type" value="Genomic_DNA"/>
</dbReference>
<protein>
    <submittedName>
        <fullName evidence="1">Uncharacterized protein</fullName>
    </submittedName>
</protein>
<reference evidence="1" key="1">
    <citation type="submission" date="2023-04" db="EMBL/GenBank/DDBJ databases">
        <title>A chromosome-level genome assembly of the parasitoid wasp Eretmocerus hayati.</title>
        <authorList>
            <person name="Zhong Y."/>
            <person name="Liu S."/>
            <person name="Liu Y."/>
        </authorList>
    </citation>
    <scope>NUCLEOTIDE SEQUENCE</scope>
    <source>
        <strain evidence="1">ZJU_SS_LIU_2023</strain>
    </source>
</reference>
<proteinExistence type="predicted"/>
<evidence type="ECO:0000313" key="2">
    <source>
        <dbReference type="Proteomes" id="UP001239111"/>
    </source>
</evidence>
<dbReference type="Proteomes" id="UP001239111">
    <property type="component" value="Chromosome 3"/>
</dbReference>
<organism evidence="1 2">
    <name type="scientific">Eretmocerus hayati</name>
    <dbReference type="NCBI Taxonomy" id="131215"/>
    <lineage>
        <taxon>Eukaryota</taxon>
        <taxon>Metazoa</taxon>
        <taxon>Ecdysozoa</taxon>
        <taxon>Arthropoda</taxon>
        <taxon>Hexapoda</taxon>
        <taxon>Insecta</taxon>
        <taxon>Pterygota</taxon>
        <taxon>Neoptera</taxon>
        <taxon>Endopterygota</taxon>
        <taxon>Hymenoptera</taxon>
        <taxon>Apocrita</taxon>
        <taxon>Proctotrupomorpha</taxon>
        <taxon>Chalcidoidea</taxon>
        <taxon>Aphelinidae</taxon>
        <taxon>Aphelininae</taxon>
        <taxon>Eretmocerus</taxon>
    </lineage>
</organism>
<name>A0ACC2NNJ1_9HYME</name>
<comment type="caution">
    <text evidence="1">The sequence shown here is derived from an EMBL/GenBank/DDBJ whole genome shotgun (WGS) entry which is preliminary data.</text>
</comment>
<gene>
    <name evidence="1" type="ORF">QAD02_003652</name>
</gene>
<keyword evidence="2" id="KW-1185">Reference proteome</keyword>
<evidence type="ECO:0000313" key="1">
    <source>
        <dbReference type="EMBL" id="KAJ8672393.1"/>
    </source>
</evidence>